<dbReference type="InterPro" id="IPR006439">
    <property type="entry name" value="HAD-SF_hydro_IA"/>
</dbReference>
<accession>A0A965ZHX7</accession>
<comment type="caution">
    <text evidence="1">The sequence shown here is derived from an EMBL/GenBank/DDBJ whole genome shotgun (WGS) entry which is preliminary data.</text>
</comment>
<dbReference type="GO" id="GO:0008253">
    <property type="term" value="F:5'-nucleotidase activity"/>
    <property type="evidence" value="ECO:0007669"/>
    <property type="project" value="InterPro"/>
</dbReference>
<dbReference type="InterPro" id="IPR011951">
    <property type="entry name" value="HAD-SF_hydro_IA_YjjG/PynA"/>
</dbReference>
<dbReference type="SFLD" id="SFLDG01129">
    <property type="entry name" value="C1.5:_HAD__Beta-PGM__Phosphata"/>
    <property type="match status" value="1"/>
</dbReference>
<evidence type="ECO:0000313" key="1">
    <source>
        <dbReference type="EMBL" id="NCD70422.1"/>
    </source>
</evidence>
<organism evidence="1 2">
    <name type="scientific">Mucilaginibacter agri</name>
    <dbReference type="NCBI Taxonomy" id="2695265"/>
    <lineage>
        <taxon>Bacteria</taxon>
        <taxon>Pseudomonadati</taxon>
        <taxon>Bacteroidota</taxon>
        <taxon>Sphingobacteriia</taxon>
        <taxon>Sphingobacteriales</taxon>
        <taxon>Sphingobacteriaceae</taxon>
        <taxon>Mucilaginibacter</taxon>
    </lineage>
</organism>
<dbReference type="InterPro" id="IPR036412">
    <property type="entry name" value="HAD-like_sf"/>
</dbReference>
<dbReference type="SFLD" id="SFLDG01135">
    <property type="entry name" value="C1.5.6:_HAD__Beta-PGM__Phospha"/>
    <property type="match status" value="1"/>
</dbReference>
<dbReference type="AlphaFoldDB" id="A0A965ZHX7"/>
<dbReference type="RefSeq" id="WP_166586402.1">
    <property type="nucleotide sequence ID" value="NZ_WWEO01000043.1"/>
</dbReference>
<proteinExistence type="predicted"/>
<dbReference type="NCBIfam" id="TIGR02254">
    <property type="entry name" value="YjjG_YfnB"/>
    <property type="match status" value="1"/>
</dbReference>
<dbReference type="PANTHER" id="PTHR47478">
    <property type="match status" value="1"/>
</dbReference>
<dbReference type="Gene3D" id="1.10.150.240">
    <property type="entry name" value="Putative phosphatase, domain 2"/>
    <property type="match status" value="1"/>
</dbReference>
<dbReference type="SFLD" id="SFLDS00003">
    <property type="entry name" value="Haloacid_Dehalogenase"/>
    <property type="match status" value="1"/>
</dbReference>
<dbReference type="Proteomes" id="UP000638732">
    <property type="component" value="Unassembled WGS sequence"/>
</dbReference>
<dbReference type="EMBL" id="WWEO01000043">
    <property type="protein sequence ID" value="NCD70422.1"/>
    <property type="molecule type" value="Genomic_DNA"/>
</dbReference>
<dbReference type="Pfam" id="PF00702">
    <property type="entry name" value="Hydrolase"/>
    <property type="match status" value="1"/>
</dbReference>
<dbReference type="NCBIfam" id="TIGR01549">
    <property type="entry name" value="HAD-SF-IA-v1"/>
    <property type="match status" value="1"/>
</dbReference>
<dbReference type="SUPFAM" id="SSF56784">
    <property type="entry name" value="HAD-like"/>
    <property type="match status" value="1"/>
</dbReference>
<dbReference type="PANTHER" id="PTHR47478:SF1">
    <property type="entry name" value="PYRIMIDINE 5'-NUCLEOTIDASE YJJG"/>
    <property type="match status" value="1"/>
</dbReference>
<gene>
    <name evidence="1" type="ORF">GSY63_13720</name>
</gene>
<keyword evidence="2" id="KW-1185">Reference proteome</keyword>
<dbReference type="PRINTS" id="PR00413">
    <property type="entry name" value="HADHALOGNASE"/>
</dbReference>
<sequence length="230" mass="26525">MKYRHIFFDLDHTIWDFDKNAEETLHELYQHYGLKDLGLHSADLFIETYTAHNHRLWAEYHMGRITKDYLREMRFKQTFLDLGLQPEVIPTEFEDHYVRMGPTKLNLFPGAHETLAYLKDKYTLHLISNGFRDSVETKVINTNLAQYFDNVIISEVVGVNKPDQAIFQHALNLAAAQKHESVMIGDSIEADVLGALNFGMDAIYFNPAGLPKPETVKVEIRTLSDLISLL</sequence>
<dbReference type="Gene3D" id="3.40.50.1000">
    <property type="entry name" value="HAD superfamily/HAD-like"/>
    <property type="match status" value="1"/>
</dbReference>
<reference evidence="1" key="2">
    <citation type="submission" date="2020-10" db="EMBL/GenBank/DDBJ databases">
        <title>Mucilaginibacter sp. nov., isolated from soil.</title>
        <authorList>
            <person name="Jeon C.O."/>
        </authorList>
    </citation>
    <scope>NUCLEOTIDE SEQUENCE</scope>
    <source>
        <strain evidence="1">R11</strain>
    </source>
</reference>
<name>A0A965ZHX7_9SPHI</name>
<evidence type="ECO:0000313" key="2">
    <source>
        <dbReference type="Proteomes" id="UP000638732"/>
    </source>
</evidence>
<dbReference type="InterPro" id="IPR023214">
    <property type="entry name" value="HAD_sf"/>
</dbReference>
<protein>
    <submittedName>
        <fullName evidence="1">Noncanonical pyrimidine nucleotidase, YjjG family</fullName>
    </submittedName>
</protein>
<dbReference type="InterPro" id="IPR023198">
    <property type="entry name" value="PGP-like_dom2"/>
</dbReference>
<reference evidence="1" key="1">
    <citation type="submission" date="2020-01" db="EMBL/GenBank/DDBJ databases">
        <authorList>
            <person name="Seo Y.L."/>
        </authorList>
    </citation>
    <scope>NUCLEOTIDE SEQUENCE</scope>
    <source>
        <strain evidence="1">R11</strain>
    </source>
</reference>
<dbReference type="InterPro" id="IPR052550">
    <property type="entry name" value="Pyrimidine_5'-ntase_YjjG"/>
</dbReference>